<keyword evidence="3" id="KW-1133">Transmembrane helix</keyword>
<protein>
    <recommendedName>
        <fullName evidence="5">Immunoglobulin V-set domain-containing protein</fullName>
    </recommendedName>
</protein>
<keyword evidence="4" id="KW-0472">Membrane</keyword>
<dbReference type="GO" id="GO:0033691">
    <property type="term" value="F:sialic acid binding"/>
    <property type="evidence" value="ECO:0007669"/>
    <property type="project" value="TreeGrafter"/>
</dbReference>
<evidence type="ECO:0000256" key="4">
    <source>
        <dbReference type="ARBA" id="ARBA00023136"/>
    </source>
</evidence>
<dbReference type="Ensembl" id="ENSGACT00000010048.2">
    <property type="protein sequence ID" value="ENSGACP00000010026.2"/>
    <property type="gene ID" value="ENSGACG00000023254.1"/>
</dbReference>
<name>G3NXF7_GASAC</name>
<dbReference type="Bgee" id="ENSGACG00000007562">
    <property type="expression patterns" value="Expressed in spleen and 2 other cell types or tissues"/>
</dbReference>
<accession>G3NXF7</accession>
<dbReference type="eggNOG" id="KOG4475">
    <property type="taxonomic scope" value="Eukaryota"/>
</dbReference>
<evidence type="ECO:0000256" key="2">
    <source>
        <dbReference type="ARBA" id="ARBA00022692"/>
    </source>
</evidence>
<dbReference type="GO" id="GO:0005886">
    <property type="term" value="C:plasma membrane"/>
    <property type="evidence" value="ECO:0007669"/>
    <property type="project" value="TreeGrafter"/>
</dbReference>
<dbReference type="InterPro" id="IPR013783">
    <property type="entry name" value="Ig-like_fold"/>
</dbReference>
<dbReference type="SUPFAM" id="SSF48726">
    <property type="entry name" value="Immunoglobulin"/>
    <property type="match status" value="1"/>
</dbReference>
<dbReference type="InterPro" id="IPR051036">
    <property type="entry name" value="SIGLEC"/>
</dbReference>
<evidence type="ECO:0000313" key="7">
    <source>
        <dbReference type="Proteomes" id="UP000007635"/>
    </source>
</evidence>
<evidence type="ECO:0000256" key="1">
    <source>
        <dbReference type="ARBA" id="ARBA00004167"/>
    </source>
</evidence>
<dbReference type="OMA" id="EALYCTA"/>
<dbReference type="InterPro" id="IPR013106">
    <property type="entry name" value="Ig_V-set"/>
</dbReference>
<dbReference type="Proteomes" id="UP000007635">
    <property type="component" value="Chromosome XX"/>
</dbReference>
<dbReference type="STRING" id="69293.ENSGACP00000010026"/>
<sequence length="183" mass="20237">MHVITQTIDPSWKVKVPSSVKGLPGSCVFIPCSFNYPDTDKRITAFLGMWFIAGGSSIIYHPDESKMIKEFQGRTELLGDVRQKNCSLKIDPLKSSDSGPFFFRIEMKGYDNGSYTEQTSITMMSGFNGGSNCGCVLLCSSLLPNFSTCLHLESPRKTTFPTTAAGRWPVDSDIYSAFPPYQS</sequence>
<reference evidence="6 7" key="1">
    <citation type="journal article" date="2021" name="G3 (Bethesda)">
        <title>Improved contiguity of the threespine stickleback genome using long-read sequencing.</title>
        <authorList>
            <person name="Nath S."/>
            <person name="Shaw D.E."/>
            <person name="White M.A."/>
        </authorList>
    </citation>
    <scope>NUCLEOTIDE SEQUENCE [LARGE SCALE GENOMIC DNA]</scope>
    <source>
        <strain evidence="6 7">Lake Benthic</strain>
    </source>
</reference>
<dbReference type="GO" id="GO:0007155">
    <property type="term" value="P:cell adhesion"/>
    <property type="evidence" value="ECO:0007669"/>
    <property type="project" value="TreeGrafter"/>
</dbReference>
<evidence type="ECO:0000259" key="5">
    <source>
        <dbReference type="Pfam" id="PF07686"/>
    </source>
</evidence>
<evidence type="ECO:0000313" key="6">
    <source>
        <dbReference type="Ensembl" id="ENSGACP00000010026.2"/>
    </source>
</evidence>
<dbReference type="InterPro" id="IPR036179">
    <property type="entry name" value="Ig-like_dom_sf"/>
</dbReference>
<comment type="subcellular location">
    <subcellularLocation>
        <location evidence="1">Membrane</location>
        <topology evidence="1">Single-pass membrane protein</topology>
    </subcellularLocation>
</comment>
<organism evidence="6 7">
    <name type="scientific">Gasterosteus aculeatus aculeatus</name>
    <name type="common">three-spined stickleback</name>
    <dbReference type="NCBI Taxonomy" id="481459"/>
    <lineage>
        <taxon>Eukaryota</taxon>
        <taxon>Metazoa</taxon>
        <taxon>Chordata</taxon>
        <taxon>Craniata</taxon>
        <taxon>Vertebrata</taxon>
        <taxon>Euteleostomi</taxon>
        <taxon>Actinopterygii</taxon>
        <taxon>Neopterygii</taxon>
        <taxon>Teleostei</taxon>
        <taxon>Neoteleostei</taxon>
        <taxon>Acanthomorphata</taxon>
        <taxon>Eupercaria</taxon>
        <taxon>Perciformes</taxon>
        <taxon>Cottioidei</taxon>
        <taxon>Gasterosteales</taxon>
        <taxon>Gasterosteidae</taxon>
        <taxon>Gasterosteus</taxon>
    </lineage>
</organism>
<dbReference type="InParanoid" id="G3NXF7"/>
<dbReference type="PANTHER" id="PTHR12035">
    <property type="entry name" value="SIALIC ACID BINDING IMMUNOGLOBULIN-LIKE LECTIN"/>
    <property type="match status" value="1"/>
</dbReference>
<reference evidence="6" key="2">
    <citation type="submission" date="2025-08" db="UniProtKB">
        <authorList>
            <consortium name="Ensembl"/>
        </authorList>
    </citation>
    <scope>IDENTIFICATION</scope>
</reference>
<dbReference type="Pfam" id="PF07686">
    <property type="entry name" value="V-set"/>
    <property type="match status" value="1"/>
</dbReference>
<reference evidence="6" key="3">
    <citation type="submission" date="2025-09" db="UniProtKB">
        <authorList>
            <consortium name="Ensembl"/>
        </authorList>
    </citation>
    <scope>IDENTIFICATION</scope>
</reference>
<keyword evidence="7" id="KW-1185">Reference proteome</keyword>
<evidence type="ECO:0000256" key="3">
    <source>
        <dbReference type="ARBA" id="ARBA00022989"/>
    </source>
</evidence>
<dbReference type="GeneTree" id="ENSGT01150000286924"/>
<dbReference type="Gene3D" id="2.60.40.10">
    <property type="entry name" value="Immunoglobulins"/>
    <property type="match status" value="1"/>
</dbReference>
<keyword evidence="2" id="KW-0812">Transmembrane</keyword>
<feature type="domain" description="Immunoglobulin V-set" evidence="5">
    <location>
        <begin position="16"/>
        <end position="114"/>
    </location>
</feature>
<proteinExistence type="predicted"/>
<dbReference type="AlphaFoldDB" id="G3NXF7"/>
<dbReference type="PANTHER" id="PTHR12035:SF135">
    <property type="entry name" value="SIALIC ACID-BINDING IG-LIKE LECTIN 13"/>
    <property type="match status" value="1"/>
</dbReference>